<dbReference type="SUPFAM" id="SSF55031">
    <property type="entry name" value="Bacterial exopeptidase dimerisation domain"/>
    <property type="match status" value="1"/>
</dbReference>
<dbReference type="Pfam" id="PF07687">
    <property type="entry name" value="M20_dimer"/>
    <property type="match status" value="1"/>
</dbReference>
<evidence type="ECO:0000313" key="7">
    <source>
        <dbReference type="EMBL" id="SMC16807.1"/>
    </source>
</evidence>
<evidence type="ECO:0000256" key="2">
    <source>
        <dbReference type="ARBA" id="ARBA00006247"/>
    </source>
</evidence>
<dbReference type="InterPro" id="IPR050072">
    <property type="entry name" value="Peptidase_M20A"/>
</dbReference>
<dbReference type="PANTHER" id="PTHR43808">
    <property type="entry name" value="ACETYLORNITHINE DEACETYLASE"/>
    <property type="match status" value="1"/>
</dbReference>
<dbReference type="STRING" id="1121291.SAMN02745134_00157"/>
<evidence type="ECO:0000256" key="1">
    <source>
        <dbReference type="ARBA" id="ARBA00001947"/>
    </source>
</evidence>
<dbReference type="Gene3D" id="3.40.630.10">
    <property type="entry name" value="Zn peptidases"/>
    <property type="match status" value="1"/>
</dbReference>
<dbReference type="SUPFAM" id="SSF53187">
    <property type="entry name" value="Zn-dependent exopeptidases"/>
    <property type="match status" value="1"/>
</dbReference>
<reference evidence="7 8" key="1">
    <citation type="submission" date="2017-04" db="EMBL/GenBank/DDBJ databases">
        <authorList>
            <person name="Afonso C.L."/>
            <person name="Miller P.J."/>
            <person name="Scott M.A."/>
            <person name="Spackman E."/>
            <person name="Goraichik I."/>
            <person name="Dimitrov K.M."/>
            <person name="Suarez D.L."/>
            <person name="Swayne D.E."/>
        </authorList>
    </citation>
    <scope>NUCLEOTIDE SEQUENCE [LARGE SCALE GENOMIC DNA]</scope>
    <source>
        <strain evidence="7 8">DSM 12555</strain>
    </source>
</reference>
<comment type="similarity">
    <text evidence="2">Belongs to the peptidase M20A family.</text>
</comment>
<accession>A0A1W1WYU7</accession>
<evidence type="ECO:0000256" key="5">
    <source>
        <dbReference type="ARBA" id="ARBA00022833"/>
    </source>
</evidence>
<proteinExistence type="inferred from homology"/>
<feature type="domain" description="Peptidase M20 dimerisation" evidence="6">
    <location>
        <begin position="41"/>
        <end position="148"/>
    </location>
</feature>
<evidence type="ECO:0000259" key="6">
    <source>
        <dbReference type="Pfam" id="PF07687"/>
    </source>
</evidence>
<organism evidence="7 8">
    <name type="scientific">Clostridium acidisoli DSM 12555</name>
    <dbReference type="NCBI Taxonomy" id="1121291"/>
    <lineage>
        <taxon>Bacteria</taxon>
        <taxon>Bacillati</taxon>
        <taxon>Bacillota</taxon>
        <taxon>Clostridia</taxon>
        <taxon>Eubacteriales</taxon>
        <taxon>Clostridiaceae</taxon>
        <taxon>Clostridium</taxon>
    </lineage>
</organism>
<evidence type="ECO:0000313" key="8">
    <source>
        <dbReference type="Proteomes" id="UP000192468"/>
    </source>
</evidence>
<comment type="cofactor">
    <cofactor evidence="1">
        <name>Zn(2+)</name>
        <dbReference type="ChEBI" id="CHEBI:29105"/>
    </cofactor>
</comment>
<keyword evidence="4" id="KW-0378">Hydrolase</keyword>
<gene>
    <name evidence="7" type="ORF">SAMN02745134_00157</name>
</gene>
<dbReference type="Proteomes" id="UP000192468">
    <property type="component" value="Unassembled WGS sequence"/>
</dbReference>
<sequence>MIVAEPSGISKKDIGRLTYPKDKLEDMLNRNYTNEQHFLIYAHNGSYDYKVTSLGKTAHSSMPQLGVKAIDNLLLFCNKQREYFNDTDLVDEVLGKIIPVNTLISGGEQINSVPGEASLTARIRTTPTHNGEKITEDMNNIITDLNNNYGTNLRMEVLNNKLSVKSDPKSDFIQLVKKLGNKHLEQPYPLLHVAGGTDAATFIKSNSDLQVAVIGPGNNTSHMINEYVDKDIYLKSIEFYKDIIIEFLK</sequence>
<dbReference type="GO" id="GO:0016787">
    <property type="term" value="F:hydrolase activity"/>
    <property type="evidence" value="ECO:0007669"/>
    <property type="project" value="UniProtKB-KW"/>
</dbReference>
<name>A0A1W1WYU7_9CLOT</name>
<dbReference type="InterPro" id="IPR036264">
    <property type="entry name" value="Bact_exopeptidase_dim_dom"/>
</dbReference>
<dbReference type="InterPro" id="IPR011650">
    <property type="entry name" value="Peptidase_M20_dimer"/>
</dbReference>
<keyword evidence="3" id="KW-0479">Metal-binding</keyword>
<evidence type="ECO:0000256" key="4">
    <source>
        <dbReference type="ARBA" id="ARBA00022801"/>
    </source>
</evidence>
<evidence type="ECO:0000256" key="3">
    <source>
        <dbReference type="ARBA" id="ARBA00022723"/>
    </source>
</evidence>
<dbReference type="EMBL" id="FWXH01000002">
    <property type="protein sequence ID" value="SMC16807.1"/>
    <property type="molecule type" value="Genomic_DNA"/>
</dbReference>
<keyword evidence="5" id="KW-0862">Zinc</keyword>
<keyword evidence="8" id="KW-1185">Reference proteome</keyword>
<dbReference type="PANTHER" id="PTHR43808:SF8">
    <property type="entry name" value="PEPTIDASE M20 DIMERISATION DOMAIN-CONTAINING PROTEIN"/>
    <property type="match status" value="1"/>
</dbReference>
<dbReference type="Gene3D" id="3.30.70.360">
    <property type="match status" value="1"/>
</dbReference>
<dbReference type="AlphaFoldDB" id="A0A1W1WYU7"/>
<dbReference type="GO" id="GO:0046872">
    <property type="term" value="F:metal ion binding"/>
    <property type="evidence" value="ECO:0007669"/>
    <property type="project" value="UniProtKB-KW"/>
</dbReference>
<protein>
    <submittedName>
        <fullName evidence="7">Peptidase family M20/M25/M40</fullName>
    </submittedName>
</protein>